<evidence type="ECO:0000256" key="7">
    <source>
        <dbReference type="HAMAP-Rule" id="MF_00607"/>
    </source>
</evidence>
<evidence type="ECO:0000313" key="11">
    <source>
        <dbReference type="Proteomes" id="UP001598138"/>
    </source>
</evidence>
<feature type="binding site" evidence="7 8">
    <location>
        <position position="40"/>
    </location>
    <ligand>
        <name>S-adenosyl-L-methionine</name>
        <dbReference type="ChEBI" id="CHEBI:59789"/>
    </ligand>
</feature>
<dbReference type="EC" id="2.1.1.182" evidence="7"/>
<accession>A0ABW6DD76</accession>
<feature type="binding site" evidence="7 8">
    <location>
        <position position="87"/>
    </location>
    <ligand>
        <name>S-adenosyl-L-methionine</name>
        <dbReference type="ChEBI" id="CHEBI:59789"/>
    </ligand>
</feature>
<dbReference type="PROSITE" id="PS51689">
    <property type="entry name" value="SAM_RNA_A_N6_MT"/>
    <property type="match status" value="1"/>
</dbReference>
<reference evidence="10 11" key="1">
    <citation type="submission" date="2024-03" db="EMBL/GenBank/DDBJ databases">
        <title>Aquirufa genome sequencing.</title>
        <authorList>
            <person name="Pitt A."/>
            <person name="Hahn M.W."/>
        </authorList>
    </citation>
    <scope>NUCLEOTIDE SEQUENCE [LARGE SCALE GENOMIC DNA]</scope>
    <source>
        <strain evidence="10 11">OSTEICH-129V</strain>
    </source>
</reference>
<dbReference type="GO" id="GO:0052908">
    <property type="term" value="F:16S rRNA (adenine(1518)-N(6)/adenine(1519)-N(6))-dimethyltransferase activity"/>
    <property type="evidence" value="ECO:0007669"/>
    <property type="project" value="UniProtKB-EC"/>
</dbReference>
<evidence type="ECO:0000256" key="8">
    <source>
        <dbReference type="PROSITE-ProRule" id="PRU01026"/>
    </source>
</evidence>
<evidence type="ECO:0000256" key="6">
    <source>
        <dbReference type="ARBA" id="ARBA00022884"/>
    </source>
</evidence>
<dbReference type="InterPro" id="IPR029063">
    <property type="entry name" value="SAM-dependent_MTases_sf"/>
</dbReference>
<dbReference type="SMART" id="SM00650">
    <property type="entry name" value="rADc"/>
    <property type="match status" value="1"/>
</dbReference>
<dbReference type="SUPFAM" id="SSF53335">
    <property type="entry name" value="S-adenosyl-L-methionine-dependent methyltransferases"/>
    <property type="match status" value="1"/>
</dbReference>
<feature type="binding site" evidence="7 8">
    <location>
        <position position="62"/>
    </location>
    <ligand>
        <name>S-adenosyl-L-methionine</name>
        <dbReference type="ChEBI" id="CHEBI:59789"/>
    </ligand>
</feature>
<proteinExistence type="inferred from homology"/>
<feature type="binding site" evidence="7 8">
    <location>
        <position position="12"/>
    </location>
    <ligand>
        <name>S-adenosyl-L-methionine</name>
        <dbReference type="ChEBI" id="CHEBI:59789"/>
    </ligand>
</feature>
<protein>
    <recommendedName>
        <fullName evidence="7">Ribosomal RNA small subunit methyltransferase A</fullName>
        <ecNumber evidence="7">2.1.1.182</ecNumber>
    </recommendedName>
    <alternativeName>
        <fullName evidence="7">16S rRNA (adenine(1518)-N(6)/adenine(1519)-N(6))-dimethyltransferase</fullName>
    </alternativeName>
    <alternativeName>
        <fullName evidence="7">16S rRNA dimethyladenosine transferase</fullName>
    </alternativeName>
    <alternativeName>
        <fullName evidence="7">16S rRNA dimethylase</fullName>
    </alternativeName>
    <alternativeName>
        <fullName evidence="7">S-adenosylmethionine-6-N', N'-adenosyl(rRNA) dimethyltransferase</fullName>
    </alternativeName>
</protein>
<dbReference type="Pfam" id="PF00398">
    <property type="entry name" value="RrnaAD"/>
    <property type="match status" value="1"/>
</dbReference>
<dbReference type="Gene3D" id="3.40.50.150">
    <property type="entry name" value="Vaccinia Virus protein VP39"/>
    <property type="match status" value="1"/>
</dbReference>
<evidence type="ECO:0000256" key="2">
    <source>
        <dbReference type="ARBA" id="ARBA00022552"/>
    </source>
</evidence>
<dbReference type="InterPro" id="IPR011530">
    <property type="entry name" value="rRNA_adenine_dimethylase"/>
</dbReference>
<evidence type="ECO:0000313" key="10">
    <source>
        <dbReference type="EMBL" id="MFD3393438.1"/>
    </source>
</evidence>
<dbReference type="HAMAP" id="MF_00607">
    <property type="entry name" value="16SrRNA_methyltr_A"/>
    <property type="match status" value="1"/>
</dbReference>
<dbReference type="Gene3D" id="1.10.8.100">
    <property type="entry name" value="Ribosomal RNA adenine dimethylase-like, domain 2"/>
    <property type="match status" value="1"/>
</dbReference>
<feature type="binding site" evidence="7 8">
    <location>
        <position position="14"/>
    </location>
    <ligand>
        <name>S-adenosyl-L-methionine</name>
        <dbReference type="ChEBI" id="CHEBI:59789"/>
    </ligand>
</feature>
<keyword evidence="6 7" id="KW-0694">RNA-binding</keyword>
<keyword evidence="2 7" id="KW-0698">rRNA processing</keyword>
<keyword evidence="11" id="KW-1185">Reference proteome</keyword>
<dbReference type="PANTHER" id="PTHR11727:SF7">
    <property type="entry name" value="DIMETHYLADENOSINE TRANSFERASE-RELATED"/>
    <property type="match status" value="1"/>
</dbReference>
<dbReference type="InterPro" id="IPR001737">
    <property type="entry name" value="KsgA/Erm"/>
</dbReference>
<dbReference type="NCBIfam" id="TIGR00755">
    <property type="entry name" value="ksgA"/>
    <property type="match status" value="1"/>
</dbReference>
<keyword evidence="1 7" id="KW-0963">Cytoplasm</keyword>
<comment type="function">
    <text evidence="7">Specifically dimethylates two adjacent adenosines (A1518 and A1519) in the loop of a conserved hairpin near the 3'-end of 16S rRNA in the 30S particle. May play a critical role in biogenesis of 30S subunits.</text>
</comment>
<feature type="domain" description="Ribosomal RNA adenine methylase transferase N-terminal" evidence="9">
    <location>
        <begin position="19"/>
        <end position="192"/>
    </location>
</feature>
<dbReference type="RefSeq" id="WP_377982084.1">
    <property type="nucleotide sequence ID" value="NZ_JBBKXZ010000001.1"/>
</dbReference>
<dbReference type="Proteomes" id="UP001598138">
    <property type="component" value="Unassembled WGS sequence"/>
</dbReference>
<dbReference type="InterPro" id="IPR023165">
    <property type="entry name" value="rRNA_Ade_diMease-like_C"/>
</dbReference>
<name>A0ABW6DD76_9BACT</name>
<evidence type="ECO:0000256" key="4">
    <source>
        <dbReference type="ARBA" id="ARBA00022679"/>
    </source>
</evidence>
<feature type="binding site" evidence="7 8">
    <location>
        <position position="107"/>
    </location>
    <ligand>
        <name>S-adenosyl-L-methionine</name>
        <dbReference type="ChEBI" id="CHEBI:59789"/>
    </ligand>
</feature>
<keyword evidence="3 7" id="KW-0489">Methyltransferase</keyword>
<gene>
    <name evidence="7 10" type="primary">rsmA</name>
    <name evidence="7" type="synonym">ksgA</name>
    <name evidence="10" type="ORF">U0R10_02275</name>
</gene>
<dbReference type="InterPro" id="IPR020598">
    <property type="entry name" value="rRNA_Ade_methylase_Trfase_N"/>
</dbReference>
<sequence>MQVRAKKNLGQHFLNDLDAAQRIVDGLQPQGEYQKVLEIGPGMGVLTQFLVKKEAYETSLIEIDKESVDYLRKHYLEFTGTRLIDGDFLRYPLENIFGEEKFAIVGNFPYFISTQIFFRVLEYKDQCVEVVGMLQKEVAMRLAAKPGNKDYGILSVLLQAYYDVEYLFSLGPEVFTPPPKVNSGVIRMRRNWDKKLACDPAKFKIVVKMAFNQRRKTLRNALRAMQLPDHPLLTKRAEQLGVAEFVELTHLWEAQGYPGA</sequence>
<comment type="catalytic activity">
    <reaction evidence="7">
        <text>adenosine(1518)/adenosine(1519) in 16S rRNA + 4 S-adenosyl-L-methionine = N(6)-dimethyladenosine(1518)/N(6)-dimethyladenosine(1519) in 16S rRNA + 4 S-adenosyl-L-homocysteine + 4 H(+)</text>
        <dbReference type="Rhea" id="RHEA:19609"/>
        <dbReference type="Rhea" id="RHEA-COMP:10232"/>
        <dbReference type="Rhea" id="RHEA-COMP:10233"/>
        <dbReference type="ChEBI" id="CHEBI:15378"/>
        <dbReference type="ChEBI" id="CHEBI:57856"/>
        <dbReference type="ChEBI" id="CHEBI:59789"/>
        <dbReference type="ChEBI" id="CHEBI:74411"/>
        <dbReference type="ChEBI" id="CHEBI:74493"/>
        <dbReference type="EC" id="2.1.1.182"/>
    </reaction>
</comment>
<keyword evidence="5 7" id="KW-0949">S-adenosyl-L-methionine</keyword>
<keyword evidence="4 7" id="KW-0808">Transferase</keyword>
<organism evidence="10 11">
    <name type="scientific">Aquirufa avitistagni</name>
    <dbReference type="NCBI Taxonomy" id="3104728"/>
    <lineage>
        <taxon>Bacteria</taxon>
        <taxon>Pseudomonadati</taxon>
        <taxon>Bacteroidota</taxon>
        <taxon>Cytophagia</taxon>
        <taxon>Cytophagales</taxon>
        <taxon>Flectobacillaceae</taxon>
        <taxon>Aquirufa</taxon>
    </lineage>
</organism>
<comment type="caution">
    <text evidence="10">The sequence shown here is derived from an EMBL/GenBank/DDBJ whole genome shotgun (WGS) entry which is preliminary data.</text>
</comment>
<evidence type="ECO:0000259" key="9">
    <source>
        <dbReference type="SMART" id="SM00650"/>
    </source>
</evidence>
<comment type="subcellular location">
    <subcellularLocation>
        <location evidence="7">Cytoplasm</location>
    </subcellularLocation>
</comment>
<dbReference type="EMBL" id="JBBKXZ010000001">
    <property type="protein sequence ID" value="MFD3393438.1"/>
    <property type="molecule type" value="Genomic_DNA"/>
</dbReference>
<dbReference type="CDD" id="cd02440">
    <property type="entry name" value="AdoMet_MTases"/>
    <property type="match status" value="1"/>
</dbReference>
<comment type="similarity">
    <text evidence="7">Belongs to the class I-like SAM-binding methyltransferase superfamily. rRNA adenine N(6)-methyltransferase family. RsmA subfamily.</text>
</comment>
<dbReference type="PANTHER" id="PTHR11727">
    <property type="entry name" value="DIMETHYLADENOSINE TRANSFERASE"/>
    <property type="match status" value="1"/>
</dbReference>
<evidence type="ECO:0000256" key="1">
    <source>
        <dbReference type="ARBA" id="ARBA00022490"/>
    </source>
</evidence>
<evidence type="ECO:0000256" key="3">
    <source>
        <dbReference type="ARBA" id="ARBA00022603"/>
    </source>
</evidence>
<evidence type="ECO:0000256" key="5">
    <source>
        <dbReference type="ARBA" id="ARBA00022691"/>
    </source>
</evidence>